<evidence type="ECO:0000313" key="8">
    <source>
        <dbReference type="Proteomes" id="UP000291097"/>
    </source>
</evidence>
<evidence type="ECO:0000256" key="5">
    <source>
        <dbReference type="SAM" id="Phobius"/>
    </source>
</evidence>
<evidence type="ECO:0000256" key="3">
    <source>
        <dbReference type="ARBA" id="ARBA00022989"/>
    </source>
</evidence>
<evidence type="ECO:0000256" key="2">
    <source>
        <dbReference type="ARBA" id="ARBA00022692"/>
    </source>
</evidence>
<feature type="transmembrane region" description="Helical" evidence="5">
    <location>
        <begin position="113"/>
        <end position="134"/>
    </location>
</feature>
<dbReference type="EMBL" id="SHMP01000003">
    <property type="protein sequence ID" value="RZV12522.1"/>
    <property type="molecule type" value="Genomic_DNA"/>
</dbReference>
<dbReference type="AlphaFoldDB" id="A0A482YKS3"/>
<dbReference type="InterPro" id="IPR006977">
    <property type="entry name" value="Yip1_dom"/>
</dbReference>
<evidence type="ECO:0000259" key="6">
    <source>
        <dbReference type="Pfam" id="PF04893"/>
    </source>
</evidence>
<dbReference type="Pfam" id="PF04893">
    <property type="entry name" value="Yip1"/>
    <property type="match status" value="1"/>
</dbReference>
<keyword evidence="3 5" id="KW-1133">Transmembrane helix</keyword>
<keyword evidence="2 5" id="KW-0812">Transmembrane</keyword>
<proteinExistence type="predicted"/>
<gene>
    <name evidence="7" type="ORF">BDK88_1433</name>
</gene>
<keyword evidence="4 5" id="KW-0472">Membrane</keyword>
<reference evidence="7 8" key="1">
    <citation type="submission" date="2019-02" db="EMBL/GenBank/DDBJ databases">
        <title>Genomic Encyclopedia of Archaeal and Bacterial Type Strains, Phase II (KMG-II): from individual species to whole genera.</title>
        <authorList>
            <person name="Goeker M."/>
        </authorList>
    </citation>
    <scope>NUCLEOTIDE SEQUENCE [LARGE SCALE GENOMIC DNA]</scope>
    <source>
        <strain evidence="7 8">DSM 18328</strain>
    </source>
</reference>
<dbReference type="RefSeq" id="WP_242611616.1">
    <property type="nucleotide sequence ID" value="NZ_SHMP01000003.1"/>
</dbReference>
<feature type="domain" description="Yip1" evidence="6">
    <location>
        <begin position="14"/>
        <end position="169"/>
    </location>
</feature>
<evidence type="ECO:0000313" key="7">
    <source>
        <dbReference type="EMBL" id="RZV12522.1"/>
    </source>
</evidence>
<comment type="caution">
    <text evidence="7">The sequence shown here is derived from an EMBL/GenBank/DDBJ whole genome shotgun (WGS) entry which is preliminary data.</text>
</comment>
<feature type="transmembrane region" description="Helical" evidence="5">
    <location>
        <begin position="31"/>
        <end position="56"/>
    </location>
</feature>
<evidence type="ECO:0000256" key="4">
    <source>
        <dbReference type="ARBA" id="ARBA00023136"/>
    </source>
</evidence>
<dbReference type="Proteomes" id="UP000291097">
    <property type="component" value="Unassembled WGS sequence"/>
</dbReference>
<dbReference type="GO" id="GO:0016020">
    <property type="term" value="C:membrane"/>
    <property type="evidence" value="ECO:0007669"/>
    <property type="project" value="UniProtKB-SubCell"/>
</dbReference>
<feature type="transmembrane region" description="Helical" evidence="5">
    <location>
        <begin position="68"/>
        <end position="93"/>
    </location>
</feature>
<feature type="transmembrane region" description="Helical" evidence="5">
    <location>
        <begin position="154"/>
        <end position="179"/>
    </location>
</feature>
<name>A0A482YKS3_9EURY</name>
<comment type="subcellular location">
    <subcellularLocation>
        <location evidence="1">Membrane</location>
        <topology evidence="1">Multi-pass membrane protein</topology>
    </subcellularLocation>
</comment>
<evidence type="ECO:0000256" key="1">
    <source>
        <dbReference type="ARBA" id="ARBA00004141"/>
    </source>
</evidence>
<accession>A0A482YKS3</accession>
<sequence length="198" mass="21240">MGFAKQWKGVNGYMLRDPGTFFAEYDETHGIGYPVVFMLVSYFAVVVPLGLLMVVVNITEPTQIAAAVGVTLGFGIVFWITGVVEALVAHGLAYLFGARGLTETLEAYAFPVVVRYCLWWIPLVNLGIGLYGLYLQIKGLTAFHDLSTGKATVVALLASVLYLLPVFVVLAAVIGAFVLDLGSQPAPQPAMLVLEVIA</sequence>
<organism evidence="7 8">
    <name type="scientific">Natrinema hispanicum</name>
    <dbReference type="NCBI Taxonomy" id="392421"/>
    <lineage>
        <taxon>Archaea</taxon>
        <taxon>Methanobacteriati</taxon>
        <taxon>Methanobacteriota</taxon>
        <taxon>Stenosarchaea group</taxon>
        <taxon>Halobacteria</taxon>
        <taxon>Halobacteriales</taxon>
        <taxon>Natrialbaceae</taxon>
        <taxon>Natrinema</taxon>
    </lineage>
</organism>
<protein>
    <recommendedName>
        <fullName evidence="6">Yip1 domain-containing protein</fullName>
    </recommendedName>
</protein>